<sequence length="54" mass="6365">MAATRQMSAASMARSWPKRKDERRRRIDTRWASDWSDDEWFRVGDLGEVGVHSI</sequence>
<keyword evidence="3" id="KW-1185">Reference proteome</keyword>
<evidence type="ECO:0000313" key="2">
    <source>
        <dbReference type="EMBL" id="MFB9572683.1"/>
    </source>
</evidence>
<name>A0ABV5R4A6_9ACTN</name>
<comment type="caution">
    <text evidence="2">The sequence shown here is derived from an EMBL/GenBank/DDBJ whole genome shotgun (WGS) entry which is preliminary data.</text>
</comment>
<feature type="region of interest" description="Disordered" evidence="1">
    <location>
        <begin position="1"/>
        <end position="25"/>
    </location>
</feature>
<accession>A0ABV5R4A6</accession>
<dbReference type="RefSeq" id="WP_345510147.1">
    <property type="nucleotide sequence ID" value="NZ_BAAAXD010000006.1"/>
</dbReference>
<gene>
    <name evidence="2" type="ORF">ACFFTL_10175</name>
</gene>
<evidence type="ECO:0000256" key="1">
    <source>
        <dbReference type="SAM" id="MobiDB-lite"/>
    </source>
</evidence>
<dbReference type="EMBL" id="JBHMCG010000049">
    <property type="protein sequence ID" value="MFB9572683.1"/>
    <property type="molecule type" value="Genomic_DNA"/>
</dbReference>
<reference evidence="2 3" key="1">
    <citation type="submission" date="2024-09" db="EMBL/GenBank/DDBJ databases">
        <authorList>
            <person name="Sun Q."/>
            <person name="Mori K."/>
        </authorList>
    </citation>
    <scope>NUCLEOTIDE SEQUENCE [LARGE SCALE GENOMIC DNA]</scope>
    <source>
        <strain evidence="2 3">JCM 3331</strain>
    </source>
</reference>
<organism evidence="2 3">
    <name type="scientific">Streptomyces yanii</name>
    <dbReference type="NCBI Taxonomy" id="78510"/>
    <lineage>
        <taxon>Bacteria</taxon>
        <taxon>Bacillati</taxon>
        <taxon>Actinomycetota</taxon>
        <taxon>Actinomycetes</taxon>
        <taxon>Kitasatosporales</taxon>
        <taxon>Streptomycetaceae</taxon>
        <taxon>Streptomyces</taxon>
    </lineage>
</organism>
<proteinExistence type="predicted"/>
<evidence type="ECO:0000313" key="3">
    <source>
        <dbReference type="Proteomes" id="UP001589710"/>
    </source>
</evidence>
<dbReference type="Proteomes" id="UP001589710">
    <property type="component" value="Unassembled WGS sequence"/>
</dbReference>
<protein>
    <submittedName>
        <fullName evidence="2">Uncharacterized protein</fullName>
    </submittedName>
</protein>